<evidence type="ECO:0000313" key="3">
    <source>
        <dbReference type="Proteomes" id="UP000182584"/>
    </source>
</evidence>
<feature type="transmembrane region" description="Helical" evidence="1">
    <location>
        <begin position="52"/>
        <end position="80"/>
    </location>
</feature>
<evidence type="ECO:0008006" key="4">
    <source>
        <dbReference type="Google" id="ProtNLM"/>
    </source>
</evidence>
<keyword evidence="1" id="KW-0472">Membrane</keyword>
<evidence type="ECO:0000256" key="1">
    <source>
        <dbReference type="SAM" id="Phobius"/>
    </source>
</evidence>
<organism evidence="2 3">
    <name type="scientific">Butyrivibrio fibrisolvens</name>
    <dbReference type="NCBI Taxonomy" id="831"/>
    <lineage>
        <taxon>Bacteria</taxon>
        <taxon>Bacillati</taxon>
        <taxon>Bacillota</taxon>
        <taxon>Clostridia</taxon>
        <taxon>Lachnospirales</taxon>
        <taxon>Lachnospiraceae</taxon>
        <taxon>Butyrivibrio</taxon>
    </lineage>
</organism>
<dbReference type="EMBL" id="FOGJ01000020">
    <property type="protein sequence ID" value="SES14005.1"/>
    <property type="molecule type" value="Genomic_DNA"/>
</dbReference>
<name>A0A1H9UX03_BUTFI</name>
<gene>
    <name evidence="2" type="ORF">SAMN04487884_12021</name>
</gene>
<evidence type="ECO:0000313" key="2">
    <source>
        <dbReference type="EMBL" id="SES14005.1"/>
    </source>
</evidence>
<feature type="transmembrane region" description="Helical" evidence="1">
    <location>
        <begin position="12"/>
        <end position="32"/>
    </location>
</feature>
<keyword evidence="1" id="KW-0812">Transmembrane</keyword>
<accession>A0A1H9UX03</accession>
<dbReference type="AlphaFoldDB" id="A0A1H9UX03"/>
<feature type="transmembrane region" description="Helical" evidence="1">
    <location>
        <begin position="101"/>
        <end position="123"/>
    </location>
</feature>
<reference evidence="2 3" key="1">
    <citation type="submission" date="2016-10" db="EMBL/GenBank/DDBJ databases">
        <authorList>
            <person name="de Groot N.N."/>
        </authorList>
    </citation>
    <scope>NUCLEOTIDE SEQUENCE [LARGE SCALE GENOMIC DNA]</scope>
    <source>
        <strain evidence="2 3">AR40</strain>
    </source>
</reference>
<proteinExistence type="predicted"/>
<sequence>MFKIEKTHKMIVRIVAIVLAIAATVLIMKDGMGESLEGMLEKAQAGGLTEKLLTGISVPMIAVIVYSVFFVTVVVGGVGFCLRTGRAYVMGETVLVEEQGIIKRLVTALIFMFVFAAAFGLLAEINNTVAVVLAAIIVIDAIVEHVLLIRFIVLGIKEKFA</sequence>
<keyword evidence="1" id="KW-1133">Transmembrane helix</keyword>
<protein>
    <recommendedName>
        <fullName evidence="4">DUF2975 domain-containing protein</fullName>
    </recommendedName>
</protein>
<dbReference type="Proteomes" id="UP000182584">
    <property type="component" value="Unassembled WGS sequence"/>
</dbReference>
<feature type="transmembrane region" description="Helical" evidence="1">
    <location>
        <begin position="129"/>
        <end position="153"/>
    </location>
</feature>